<keyword evidence="4" id="KW-0443">Lipid metabolism</keyword>
<keyword evidence="7" id="KW-0456">Lyase</keyword>
<protein>
    <recommendedName>
        <fullName evidence="6">Enoyl-CoA hydratase domain-containing protein 3, mitochondrial</fullName>
    </recommendedName>
</protein>
<evidence type="ECO:0000313" key="8">
    <source>
        <dbReference type="Proteomes" id="UP001164935"/>
    </source>
</evidence>
<dbReference type="InterPro" id="IPR014748">
    <property type="entry name" value="Enoyl-CoA_hydra_C"/>
</dbReference>
<dbReference type="SUPFAM" id="SSF52096">
    <property type="entry name" value="ClpP/crotonase"/>
    <property type="match status" value="1"/>
</dbReference>
<organism evidence="7 8">
    <name type="scientific">Halomonas qinghailakensis</name>
    <dbReference type="NCBI Taxonomy" id="2937790"/>
    <lineage>
        <taxon>Bacteria</taxon>
        <taxon>Pseudomonadati</taxon>
        <taxon>Pseudomonadota</taxon>
        <taxon>Gammaproteobacteria</taxon>
        <taxon>Oceanospirillales</taxon>
        <taxon>Halomonadaceae</taxon>
        <taxon>Halomonas</taxon>
    </lineage>
</organism>
<keyword evidence="3" id="KW-0809">Transit peptide</keyword>
<dbReference type="CDD" id="cd06558">
    <property type="entry name" value="crotonase-like"/>
    <property type="match status" value="1"/>
</dbReference>
<dbReference type="EMBL" id="CP096973">
    <property type="protein sequence ID" value="UYO73074.1"/>
    <property type="molecule type" value="Genomic_DNA"/>
</dbReference>
<dbReference type="Gene3D" id="1.10.12.10">
    <property type="entry name" value="Lyase 2-enoyl-coa Hydratase, Chain A, domain 2"/>
    <property type="match status" value="1"/>
</dbReference>
<keyword evidence="8" id="KW-1185">Reference proteome</keyword>
<dbReference type="RefSeq" id="WP_264017436.1">
    <property type="nucleotide sequence ID" value="NZ_CP096973.1"/>
</dbReference>
<dbReference type="PANTHER" id="PTHR43602:SF1">
    <property type="entry name" value="ENOYL-COA HYDRATASE DOMAIN-CONTAINING PROTEIN 3, MITOCHONDRIAL"/>
    <property type="match status" value="1"/>
</dbReference>
<dbReference type="NCBIfam" id="NF006008">
    <property type="entry name" value="PRK08139.1"/>
    <property type="match status" value="1"/>
</dbReference>
<reference evidence="7" key="1">
    <citation type="submission" date="2022-05" db="EMBL/GenBank/DDBJ databases">
        <title>Complete sequence of a novel PHA-producing Halomonas strain.</title>
        <authorList>
            <person name="Zheng Z."/>
        </authorList>
    </citation>
    <scope>NUCLEOTIDE SEQUENCE</scope>
    <source>
        <strain evidence="7">ZZQ-149</strain>
    </source>
</reference>
<name>A0AA46YME1_9GAMM</name>
<dbReference type="AlphaFoldDB" id="A0AA46YME1"/>
<evidence type="ECO:0000256" key="3">
    <source>
        <dbReference type="ARBA" id="ARBA00022946"/>
    </source>
</evidence>
<evidence type="ECO:0000313" key="7">
    <source>
        <dbReference type="EMBL" id="UYO73074.1"/>
    </source>
</evidence>
<keyword evidence="2" id="KW-0276">Fatty acid metabolism</keyword>
<evidence type="ECO:0000256" key="2">
    <source>
        <dbReference type="ARBA" id="ARBA00022832"/>
    </source>
</evidence>
<evidence type="ECO:0000256" key="1">
    <source>
        <dbReference type="ARBA" id="ARBA00005254"/>
    </source>
</evidence>
<dbReference type="GO" id="GO:0006631">
    <property type="term" value="P:fatty acid metabolic process"/>
    <property type="evidence" value="ECO:0007669"/>
    <property type="project" value="UniProtKB-KW"/>
</dbReference>
<comment type="function">
    <text evidence="5">May play a role in fatty acid biosynthesis and insulin sensitivity.</text>
</comment>
<dbReference type="InterPro" id="IPR052377">
    <property type="entry name" value="Mitochondrial_ECH-domain"/>
</dbReference>
<dbReference type="Proteomes" id="UP001164935">
    <property type="component" value="Chromosome"/>
</dbReference>
<dbReference type="Pfam" id="PF00378">
    <property type="entry name" value="ECH_1"/>
    <property type="match status" value="1"/>
</dbReference>
<gene>
    <name evidence="7" type="ORF">M0220_09170</name>
</gene>
<dbReference type="InterPro" id="IPR029045">
    <property type="entry name" value="ClpP/crotonase-like_dom_sf"/>
</dbReference>
<evidence type="ECO:0000256" key="5">
    <source>
        <dbReference type="ARBA" id="ARBA00037410"/>
    </source>
</evidence>
<dbReference type="GO" id="GO:0016836">
    <property type="term" value="F:hydro-lyase activity"/>
    <property type="evidence" value="ECO:0007669"/>
    <property type="project" value="TreeGrafter"/>
</dbReference>
<evidence type="ECO:0000256" key="6">
    <source>
        <dbReference type="ARBA" id="ARBA00040545"/>
    </source>
</evidence>
<dbReference type="KEGG" id="hqn:M0220_09170"/>
<dbReference type="Gene3D" id="3.90.226.10">
    <property type="entry name" value="2-enoyl-CoA Hydratase, Chain A, domain 1"/>
    <property type="match status" value="1"/>
</dbReference>
<evidence type="ECO:0000256" key="4">
    <source>
        <dbReference type="ARBA" id="ARBA00023098"/>
    </source>
</evidence>
<dbReference type="PANTHER" id="PTHR43602">
    <property type="match status" value="1"/>
</dbReference>
<comment type="similarity">
    <text evidence="1">Belongs to the enoyl-CoA hydratase/isomerase family.</text>
</comment>
<dbReference type="InterPro" id="IPR001753">
    <property type="entry name" value="Enoyl-CoA_hydra/iso"/>
</dbReference>
<accession>A0AA46YME1</accession>
<sequence length="268" mass="28584">MSASSDTPLASSDLLQRTDYQGVTTLTLNQPERFNALSEEMLAALQGALDDIAQDEQVRCVVLAANGKAFCAGHDLKQMRANPEKAYYQALFARCGAVMQAIVNLPVPVIAKVQGIATAAGCQLVASCDLAVAASSARFAVSGINVGLFCSTPAVALSRNVSRKRAMEMLLTGEFISASQAADWGLINRVAEEGELDRTVEALTASICAKSAVAVRTGKAMFARQLAMPLEEAYAFAGETMACNMLADDVAEGIYAFIEKRPPQWRHR</sequence>
<proteinExistence type="inferred from homology"/>